<evidence type="ECO:0000256" key="3">
    <source>
        <dbReference type="ARBA" id="ARBA00022723"/>
    </source>
</evidence>
<feature type="domain" description="Cytochrome c" evidence="8">
    <location>
        <begin position="30"/>
        <end position="114"/>
    </location>
</feature>
<dbReference type="Gene3D" id="1.10.760.10">
    <property type="entry name" value="Cytochrome c-like domain"/>
    <property type="match status" value="1"/>
</dbReference>
<evidence type="ECO:0000256" key="2">
    <source>
        <dbReference type="ARBA" id="ARBA00022617"/>
    </source>
</evidence>
<gene>
    <name evidence="9" type="ORF">QRO08_13285</name>
</gene>
<dbReference type="EMBL" id="CP127363">
    <property type="protein sequence ID" value="WIY46830.1"/>
    <property type="molecule type" value="Genomic_DNA"/>
</dbReference>
<evidence type="ECO:0000256" key="5">
    <source>
        <dbReference type="ARBA" id="ARBA00023004"/>
    </source>
</evidence>
<dbReference type="Pfam" id="PF00034">
    <property type="entry name" value="Cytochrom_C"/>
    <property type="match status" value="1"/>
</dbReference>
<proteinExistence type="predicted"/>
<dbReference type="InterPro" id="IPR002324">
    <property type="entry name" value="Cyt_c_ID"/>
</dbReference>
<reference evidence="9 10" key="1">
    <citation type="submission" date="2023-06" db="EMBL/GenBank/DDBJ databases">
        <authorList>
            <person name="Ham H."/>
            <person name="Park D.S."/>
        </authorList>
    </citation>
    <scope>NUCLEOTIDE SEQUENCE [LARGE SCALE GENOMIC DNA]</scope>
    <source>
        <strain evidence="9 10">KACC 17005</strain>
    </source>
</reference>
<name>A0ABY9AIQ5_PARCI</name>
<keyword evidence="3 6" id="KW-0479">Metal-binding</keyword>
<organism evidence="9 10">
    <name type="scientific">Paracidovorax citrulli</name>
    <name type="common">Acidovorax citrulli</name>
    <dbReference type="NCBI Taxonomy" id="80869"/>
    <lineage>
        <taxon>Bacteria</taxon>
        <taxon>Pseudomonadati</taxon>
        <taxon>Pseudomonadota</taxon>
        <taxon>Betaproteobacteria</taxon>
        <taxon>Burkholderiales</taxon>
        <taxon>Comamonadaceae</taxon>
        <taxon>Paracidovorax</taxon>
    </lineage>
</organism>
<protein>
    <submittedName>
        <fullName evidence="9">C-type cytochrome</fullName>
    </submittedName>
</protein>
<dbReference type="Proteomes" id="UP001242732">
    <property type="component" value="Chromosome"/>
</dbReference>
<keyword evidence="2 6" id="KW-0349">Heme</keyword>
<keyword evidence="1" id="KW-0813">Transport</keyword>
<evidence type="ECO:0000256" key="1">
    <source>
        <dbReference type="ARBA" id="ARBA00022448"/>
    </source>
</evidence>
<feature type="chain" id="PRO_5045898262" evidence="7">
    <location>
        <begin position="33"/>
        <end position="116"/>
    </location>
</feature>
<sequence>MPLPSTALPHAARALAAAALCLAAALPAPARADAGDLVREHGCMRCHALVRTYVGPGFAEIAERYRADRNAETYLAGKIRNGGAGEWGRALMPRHPRIGEEEARTLARWILARRKG</sequence>
<dbReference type="RefSeq" id="WP_011796115.1">
    <property type="nucleotide sequence ID" value="NZ_CP023687.1"/>
</dbReference>
<accession>A0ABY9AIQ5</accession>
<dbReference type="InterPro" id="IPR036909">
    <property type="entry name" value="Cyt_c-like_dom_sf"/>
</dbReference>
<keyword evidence="7" id="KW-0732">Signal</keyword>
<evidence type="ECO:0000256" key="4">
    <source>
        <dbReference type="ARBA" id="ARBA00022982"/>
    </source>
</evidence>
<evidence type="ECO:0000313" key="9">
    <source>
        <dbReference type="EMBL" id="WIY46830.1"/>
    </source>
</evidence>
<evidence type="ECO:0000259" key="8">
    <source>
        <dbReference type="PROSITE" id="PS51007"/>
    </source>
</evidence>
<evidence type="ECO:0000256" key="7">
    <source>
        <dbReference type="SAM" id="SignalP"/>
    </source>
</evidence>
<dbReference type="InterPro" id="IPR009056">
    <property type="entry name" value="Cyt_c-like_dom"/>
</dbReference>
<keyword evidence="4" id="KW-0249">Electron transport</keyword>
<keyword evidence="10" id="KW-1185">Reference proteome</keyword>
<evidence type="ECO:0000256" key="6">
    <source>
        <dbReference type="PROSITE-ProRule" id="PRU00433"/>
    </source>
</evidence>
<dbReference type="PRINTS" id="PR00606">
    <property type="entry name" value="CYTCHROMECID"/>
</dbReference>
<evidence type="ECO:0000313" key="10">
    <source>
        <dbReference type="Proteomes" id="UP001242732"/>
    </source>
</evidence>
<dbReference type="SUPFAM" id="SSF46626">
    <property type="entry name" value="Cytochrome c"/>
    <property type="match status" value="1"/>
</dbReference>
<keyword evidence="5 6" id="KW-0408">Iron</keyword>
<feature type="signal peptide" evidence="7">
    <location>
        <begin position="1"/>
        <end position="32"/>
    </location>
</feature>
<dbReference type="PROSITE" id="PS51007">
    <property type="entry name" value="CYTC"/>
    <property type="match status" value="1"/>
</dbReference>